<dbReference type="Proteomes" id="UP000002218">
    <property type="component" value="Chromosome"/>
</dbReference>
<dbReference type="HOGENOM" id="CLU_097480_0_0_11"/>
<dbReference type="STRING" id="479431.Namu_0996"/>
<dbReference type="AlphaFoldDB" id="C8XBE3"/>
<sequence>MSAALAFLDTPERVASALPDLRRRLLERLREPASAAELAREFGLPRQKLNYHLRVLEGQHLLELVELRPRRGFTERVLRSVAGALVVDPGVLGDTAPGDGDRHAAEHLVRTAGAMVRDVGRMAVRAEESGTRLLTFTLESDVRFAAPGDLHDFTDALAQAVAAVVAAFDTPGGRPYRLLAAGHPAVQNNAVQNNAVQNNAVQNNAVQNNAVQNNEEASDGRTPQ</sequence>
<dbReference type="KEGG" id="nml:Namu_0996"/>
<keyword evidence="2" id="KW-1185">Reference proteome</keyword>
<dbReference type="Pfam" id="PF12840">
    <property type="entry name" value="HTH_20"/>
    <property type="match status" value="1"/>
</dbReference>
<evidence type="ECO:0000313" key="1">
    <source>
        <dbReference type="EMBL" id="ACV77405.1"/>
    </source>
</evidence>
<organism evidence="1 2">
    <name type="scientific">Nakamurella multipartita (strain ATCC 700099 / DSM 44233 / CIP 104796 / JCM 9543 / NBRC 105858 / Y-104)</name>
    <name type="common">Microsphaera multipartita</name>
    <dbReference type="NCBI Taxonomy" id="479431"/>
    <lineage>
        <taxon>Bacteria</taxon>
        <taxon>Bacillati</taxon>
        <taxon>Actinomycetota</taxon>
        <taxon>Actinomycetes</taxon>
        <taxon>Nakamurellales</taxon>
        <taxon>Nakamurellaceae</taxon>
        <taxon>Nakamurella</taxon>
    </lineage>
</organism>
<dbReference type="EMBL" id="CP001737">
    <property type="protein sequence ID" value="ACV77405.1"/>
    <property type="molecule type" value="Genomic_DNA"/>
</dbReference>
<dbReference type="Gene3D" id="1.10.10.10">
    <property type="entry name" value="Winged helix-like DNA-binding domain superfamily/Winged helix DNA-binding domain"/>
    <property type="match status" value="1"/>
</dbReference>
<dbReference type="eggNOG" id="COG1378">
    <property type="taxonomic scope" value="Bacteria"/>
</dbReference>
<reference evidence="2" key="1">
    <citation type="submission" date="2009-09" db="EMBL/GenBank/DDBJ databases">
        <title>The complete genome of Nakamurella multipartita DSM 44233.</title>
        <authorList>
            <consortium name="US DOE Joint Genome Institute (JGI-PGF)"/>
            <person name="Lucas S."/>
            <person name="Copeland A."/>
            <person name="Lapidus A."/>
            <person name="Glavina del Rio T."/>
            <person name="Dalin E."/>
            <person name="Tice H."/>
            <person name="Bruce D."/>
            <person name="Goodwin L."/>
            <person name="Pitluck S."/>
            <person name="Kyrpides N."/>
            <person name="Mavromatis K."/>
            <person name="Ivanova N."/>
            <person name="Ovchinnikova G."/>
            <person name="Sims D."/>
            <person name="Meincke L."/>
            <person name="Brettin T."/>
            <person name="Detter J.C."/>
            <person name="Han C."/>
            <person name="Larimer F."/>
            <person name="Land M."/>
            <person name="Hauser L."/>
            <person name="Markowitz V."/>
            <person name="Cheng J.-F."/>
            <person name="Hugenholtz P."/>
            <person name="Woyke T."/>
            <person name="Wu D."/>
            <person name="Klenk H.-P."/>
            <person name="Eisen J.A."/>
        </authorList>
    </citation>
    <scope>NUCLEOTIDE SEQUENCE [LARGE SCALE GENOMIC DNA]</scope>
    <source>
        <strain evidence="2">ATCC 700099 / DSM 44233 / CIP 104796 / JCM 9543 / NBRC 105858 / Y-104</strain>
    </source>
</reference>
<dbReference type="InterPro" id="IPR011991">
    <property type="entry name" value="ArsR-like_HTH"/>
</dbReference>
<dbReference type="SUPFAM" id="SSF46785">
    <property type="entry name" value="Winged helix' DNA-binding domain"/>
    <property type="match status" value="1"/>
</dbReference>
<protein>
    <recommendedName>
        <fullName evidence="3">Transcriptional regulator, ArsR family</fullName>
    </recommendedName>
</protein>
<dbReference type="CDD" id="cd00090">
    <property type="entry name" value="HTH_ARSR"/>
    <property type="match status" value="1"/>
</dbReference>
<dbReference type="InParanoid" id="C8XBE3"/>
<dbReference type="InterPro" id="IPR036388">
    <property type="entry name" value="WH-like_DNA-bd_sf"/>
</dbReference>
<proteinExistence type="predicted"/>
<reference evidence="1 2" key="2">
    <citation type="journal article" date="2010" name="Stand. Genomic Sci.">
        <title>Complete genome sequence of Nakamurella multipartita type strain (Y-104).</title>
        <authorList>
            <person name="Tice H."/>
            <person name="Mayilraj S."/>
            <person name="Sims D."/>
            <person name="Lapidus A."/>
            <person name="Nolan M."/>
            <person name="Lucas S."/>
            <person name="Glavina Del Rio T."/>
            <person name="Copeland A."/>
            <person name="Cheng J.F."/>
            <person name="Meincke L."/>
            <person name="Bruce D."/>
            <person name="Goodwin L."/>
            <person name="Pitluck S."/>
            <person name="Ivanova N."/>
            <person name="Mavromatis K."/>
            <person name="Ovchinnikova G."/>
            <person name="Pati A."/>
            <person name="Chen A."/>
            <person name="Palaniappan K."/>
            <person name="Land M."/>
            <person name="Hauser L."/>
            <person name="Chang Y.J."/>
            <person name="Jeffries C.D."/>
            <person name="Detter J.C."/>
            <person name="Brettin T."/>
            <person name="Rohde M."/>
            <person name="Goker M."/>
            <person name="Bristow J."/>
            <person name="Eisen J.A."/>
            <person name="Markowitz V."/>
            <person name="Hugenholtz P."/>
            <person name="Kyrpides N.C."/>
            <person name="Klenk H.P."/>
            <person name="Chen F."/>
        </authorList>
    </citation>
    <scope>NUCLEOTIDE SEQUENCE [LARGE SCALE GENOMIC DNA]</scope>
    <source>
        <strain evidence="2">ATCC 700099 / DSM 44233 / CIP 104796 / JCM 9543 / NBRC 105858 / Y-104</strain>
    </source>
</reference>
<evidence type="ECO:0000313" key="2">
    <source>
        <dbReference type="Proteomes" id="UP000002218"/>
    </source>
</evidence>
<dbReference type="InterPro" id="IPR036390">
    <property type="entry name" value="WH_DNA-bd_sf"/>
</dbReference>
<accession>C8XBE3</accession>
<evidence type="ECO:0008006" key="3">
    <source>
        <dbReference type="Google" id="ProtNLM"/>
    </source>
</evidence>
<gene>
    <name evidence="1" type="ordered locus">Namu_0996</name>
</gene>
<name>C8XBE3_NAKMY</name>
<dbReference type="RefSeq" id="WP_015746319.1">
    <property type="nucleotide sequence ID" value="NC_013235.1"/>
</dbReference>
<dbReference type="OrthoDB" id="9788770at2"/>